<dbReference type="PANTHER" id="PTHR12837:SF0">
    <property type="entry name" value="POLY(ADP-RIBOSE) GLYCOHYDROLASE"/>
    <property type="match status" value="1"/>
</dbReference>
<feature type="domain" description="PARG catalytic Macro" evidence="4">
    <location>
        <begin position="158"/>
        <end position="199"/>
    </location>
</feature>
<dbReference type="GO" id="GO:0005634">
    <property type="term" value="C:nucleus"/>
    <property type="evidence" value="ECO:0007669"/>
    <property type="project" value="TreeGrafter"/>
</dbReference>
<dbReference type="InterPro" id="IPR007724">
    <property type="entry name" value="Poly_GlycHdrlase"/>
</dbReference>
<dbReference type="InterPro" id="IPR048362">
    <property type="entry name" value="PARG_helical"/>
</dbReference>
<keyword evidence="3" id="KW-0378">Hydrolase</keyword>
<evidence type="ECO:0000259" key="5">
    <source>
        <dbReference type="Pfam" id="PF20811"/>
    </source>
</evidence>
<dbReference type="AlphaFoldDB" id="A0A8S2XIV8"/>
<dbReference type="GO" id="GO:0005737">
    <property type="term" value="C:cytoplasm"/>
    <property type="evidence" value="ECO:0007669"/>
    <property type="project" value="TreeGrafter"/>
</dbReference>
<reference evidence="6" key="1">
    <citation type="submission" date="2021-02" db="EMBL/GenBank/DDBJ databases">
        <authorList>
            <person name="Nowell W R."/>
        </authorList>
    </citation>
    <scope>NUCLEOTIDE SEQUENCE</scope>
</reference>
<dbReference type="GO" id="GO:0004649">
    <property type="term" value="F:poly(ADP-ribose) glycohydrolase activity"/>
    <property type="evidence" value="ECO:0007669"/>
    <property type="project" value="UniProtKB-EC"/>
</dbReference>
<evidence type="ECO:0000313" key="6">
    <source>
        <dbReference type="EMBL" id="CAF4500437.1"/>
    </source>
</evidence>
<dbReference type="GO" id="GO:1990966">
    <property type="term" value="P:ATP generation from poly-ADP-D-ribose"/>
    <property type="evidence" value="ECO:0007669"/>
    <property type="project" value="TreeGrafter"/>
</dbReference>
<protein>
    <recommendedName>
        <fullName evidence="2">poly(ADP-ribose) glycohydrolase</fullName>
        <ecNumber evidence="2">3.2.1.143</ecNumber>
    </recommendedName>
</protein>
<dbReference type="GO" id="GO:0005975">
    <property type="term" value="P:carbohydrate metabolic process"/>
    <property type="evidence" value="ECO:0007669"/>
    <property type="project" value="InterPro"/>
</dbReference>
<dbReference type="PANTHER" id="PTHR12837">
    <property type="entry name" value="POLY ADP-RIBOSE GLYCOHYDROLASE"/>
    <property type="match status" value="1"/>
</dbReference>
<comment type="similarity">
    <text evidence="1">Belongs to the poly(ADP-ribose) glycohydrolase family.</text>
</comment>
<dbReference type="EMBL" id="CAJOBC010105921">
    <property type="protein sequence ID" value="CAF4500437.1"/>
    <property type="molecule type" value="Genomic_DNA"/>
</dbReference>
<gene>
    <name evidence="6" type="ORF">SRO942_LOCUS44811</name>
</gene>
<dbReference type="Pfam" id="PF20811">
    <property type="entry name" value="PARG_cat_N"/>
    <property type="match status" value="1"/>
</dbReference>
<dbReference type="Pfam" id="PF05028">
    <property type="entry name" value="PARG_cat_C"/>
    <property type="match status" value="2"/>
</dbReference>
<dbReference type="GO" id="GO:0009225">
    <property type="term" value="P:nucleotide-sugar metabolic process"/>
    <property type="evidence" value="ECO:0007669"/>
    <property type="project" value="TreeGrafter"/>
</dbReference>
<evidence type="ECO:0000256" key="1">
    <source>
        <dbReference type="ARBA" id="ARBA00009545"/>
    </source>
</evidence>
<comment type="caution">
    <text evidence="6">The sequence shown here is derived from an EMBL/GenBank/DDBJ whole genome shotgun (WGS) entry which is preliminary data.</text>
</comment>
<dbReference type="OrthoDB" id="1937899at2759"/>
<evidence type="ECO:0000256" key="3">
    <source>
        <dbReference type="ARBA" id="ARBA00022801"/>
    </source>
</evidence>
<evidence type="ECO:0000259" key="4">
    <source>
        <dbReference type="Pfam" id="PF05028"/>
    </source>
</evidence>
<organism evidence="6 7">
    <name type="scientific">Didymodactylos carnosus</name>
    <dbReference type="NCBI Taxonomy" id="1234261"/>
    <lineage>
        <taxon>Eukaryota</taxon>
        <taxon>Metazoa</taxon>
        <taxon>Spiralia</taxon>
        <taxon>Gnathifera</taxon>
        <taxon>Rotifera</taxon>
        <taxon>Eurotatoria</taxon>
        <taxon>Bdelloidea</taxon>
        <taxon>Philodinida</taxon>
        <taxon>Philodinidae</taxon>
        <taxon>Didymodactylos</taxon>
    </lineage>
</organism>
<evidence type="ECO:0000256" key="2">
    <source>
        <dbReference type="ARBA" id="ARBA00012255"/>
    </source>
</evidence>
<feature type="non-terminal residue" evidence="6">
    <location>
        <position position="1"/>
    </location>
</feature>
<dbReference type="EC" id="3.2.1.143" evidence="2"/>
<feature type="domain" description="PARG catalytic Macro" evidence="4">
    <location>
        <begin position="112"/>
        <end position="157"/>
    </location>
</feature>
<sequence length="199" mass="22302">MVDLILNLPSICGETPILLKSNSNLSVTFTQEQCAALLSCAFFCAFPNQQLHLTYRSVNFHTLFQEDRRTGATKSKTSVTLIASQHCLFIYFASVPDGLITFRRFCLPSSSIPAWSRSTARIAHITVTDNQKIEDMKNYLQVDFANKFIGGGVLNMGDNSGRRSIKCVAIDAIHFEQPEQQYTIANIERELVKSYCAFS</sequence>
<feature type="domain" description="PARG helical" evidence="5">
    <location>
        <begin position="1"/>
        <end position="104"/>
    </location>
</feature>
<dbReference type="Proteomes" id="UP000681722">
    <property type="component" value="Unassembled WGS sequence"/>
</dbReference>
<dbReference type="GO" id="GO:0006282">
    <property type="term" value="P:regulation of DNA repair"/>
    <property type="evidence" value="ECO:0007669"/>
    <property type="project" value="InterPro"/>
</dbReference>
<accession>A0A8S2XIV8</accession>
<proteinExistence type="inferred from homology"/>
<evidence type="ECO:0000313" key="7">
    <source>
        <dbReference type="Proteomes" id="UP000681722"/>
    </source>
</evidence>
<dbReference type="InterPro" id="IPR046372">
    <property type="entry name" value="PARG_cat_C"/>
</dbReference>
<name>A0A8S2XIV8_9BILA</name>